<evidence type="ECO:0000256" key="2">
    <source>
        <dbReference type="ARBA" id="ARBA00022857"/>
    </source>
</evidence>
<evidence type="ECO:0000256" key="3">
    <source>
        <dbReference type="ARBA" id="ARBA00023002"/>
    </source>
</evidence>
<proteinExistence type="inferred from homology"/>
<keyword evidence="2" id="KW-0521">NADP</keyword>
<dbReference type="Gene3D" id="3.40.50.720">
    <property type="entry name" value="NAD(P)-binding Rossmann-like Domain"/>
    <property type="match status" value="1"/>
</dbReference>
<dbReference type="Proteomes" id="UP001595075">
    <property type="component" value="Unassembled WGS sequence"/>
</dbReference>
<name>A0ABR4CWR4_9HELO</name>
<dbReference type="SUPFAM" id="SSF51735">
    <property type="entry name" value="NAD(P)-binding Rossmann-fold domains"/>
    <property type="match status" value="1"/>
</dbReference>
<dbReference type="PANTHER" id="PTHR43544:SF7">
    <property type="entry name" value="NADB-LER2"/>
    <property type="match status" value="1"/>
</dbReference>
<comment type="caution">
    <text evidence="4">The sequence shown here is derived from an EMBL/GenBank/DDBJ whole genome shotgun (WGS) entry which is preliminary data.</text>
</comment>
<protein>
    <submittedName>
        <fullName evidence="4">Uncharacterized protein</fullName>
    </submittedName>
</protein>
<dbReference type="PANTHER" id="PTHR43544">
    <property type="entry name" value="SHORT-CHAIN DEHYDROGENASE/REDUCTASE"/>
    <property type="match status" value="1"/>
</dbReference>
<reference evidence="4 5" key="1">
    <citation type="journal article" date="2024" name="Commun. Biol.">
        <title>Comparative genomic analysis of thermophilic fungi reveals convergent evolutionary adaptations and gene losses.</title>
        <authorList>
            <person name="Steindorff A.S."/>
            <person name="Aguilar-Pontes M.V."/>
            <person name="Robinson A.J."/>
            <person name="Andreopoulos B."/>
            <person name="LaButti K."/>
            <person name="Kuo A."/>
            <person name="Mondo S."/>
            <person name="Riley R."/>
            <person name="Otillar R."/>
            <person name="Haridas S."/>
            <person name="Lipzen A."/>
            <person name="Grimwood J."/>
            <person name="Schmutz J."/>
            <person name="Clum A."/>
            <person name="Reid I.D."/>
            <person name="Moisan M.C."/>
            <person name="Butler G."/>
            <person name="Nguyen T.T.M."/>
            <person name="Dewar K."/>
            <person name="Conant G."/>
            <person name="Drula E."/>
            <person name="Henrissat B."/>
            <person name="Hansel C."/>
            <person name="Singer S."/>
            <person name="Hutchinson M.I."/>
            <person name="de Vries R.P."/>
            <person name="Natvig D.O."/>
            <person name="Powell A.J."/>
            <person name="Tsang A."/>
            <person name="Grigoriev I.V."/>
        </authorList>
    </citation>
    <scope>NUCLEOTIDE SEQUENCE [LARGE SCALE GENOMIC DNA]</scope>
    <source>
        <strain evidence="4 5">CBS 494.80</strain>
    </source>
</reference>
<dbReference type="InterPro" id="IPR002347">
    <property type="entry name" value="SDR_fam"/>
</dbReference>
<evidence type="ECO:0000313" key="4">
    <source>
        <dbReference type="EMBL" id="KAL2074287.1"/>
    </source>
</evidence>
<sequence length="254" mass="26966">MAATKSTTVVLITGCNRGIGKGLLTTYLSRPNHIVVGAVRNVDSLSSANLVLLPKGQDSRLILLKLDSESISDASDLVEALKSTHQINHLDIVIANAGISNYFGKARITPAEEMLSHYTVNTMAPLLLFQATAPLLDHGSNPKFVAISSGAGSISGMDKLKVENTAYGASKCALNFVIRKIHMENEGIIAFPINPGWLRTDLGNHAATGAGMEQAPVSVEDGIKGVIDQIDRATRESTSGRFMSAQDGNTALPW</sequence>
<keyword evidence="3" id="KW-0560">Oxidoreductase</keyword>
<dbReference type="CDD" id="cd05325">
    <property type="entry name" value="carb_red_sniffer_like_SDR_c"/>
    <property type="match status" value="1"/>
</dbReference>
<evidence type="ECO:0000313" key="5">
    <source>
        <dbReference type="Proteomes" id="UP001595075"/>
    </source>
</evidence>
<evidence type="ECO:0000256" key="1">
    <source>
        <dbReference type="ARBA" id="ARBA00006484"/>
    </source>
</evidence>
<keyword evidence="5" id="KW-1185">Reference proteome</keyword>
<dbReference type="EMBL" id="JAZHXI010000002">
    <property type="protein sequence ID" value="KAL2074287.1"/>
    <property type="molecule type" value="Genomic_DNA"/>
</dbReference>
<accession>A0ABR4CWR4</accession>
<organism evidence="4 5">
    <name type="scientific">Oculimacula yallundae</name>
    <dbReference type="NCBI Taxonomy" id="86028"/>
    <lineage>
        <taxon>Eukaryota</taxon>
        <taxon>Fungi</taxon>
        <taxon>Dikarya</taxon>
        <taxon>Ascomycota</taxon>
        <taxon>Pezizomycotina</taxon>
        <taxon>Leotiomycetes</taxon>
        <taxon>Helotiales</taxon>
        <taxon>Ploettnerulaceae</taxon>
        <taxon>Oculimacula</taxon>
    </lineage>
</organism>
<gene>
    <name evidence="4" type="ORF">VTL71DRAFT_8065</name>
</gene>
<dbReference type="PRINTS" id="PR00081">
    <property type="entry name" value="GDHRDH"/>
</dbReference>
<dbReference type="Pfam" id="PF00106">
    <property type="entry name" value="adh_short"/>
    <property type="match status" value="1"/>
</dbReference>
<dbReference type="InterPro" id="IPR051468">
    <property type="entry name" value="Fungal_SecMetab_SDRs"/>
</dbReference>
<dbReference type="InterPro" id="IPR036291">
    <property type="entry name" value="NAD(P)-bd_dom_sf"/>
</dbReference>
<comment type="similarity">
    <text evidence="1">Belongs to the short-chain dehydrogenases/reductases (SDR) family.</text>
</comment>